<gene>
    <name evidence="3" type="ORF">CVLEPA_LOCUS3205</name>
</gene>
<comment type="caution">
    <text evidence="3">The sequence shown here is derived from an EMBL/GenBank/DDBJ whole genome shotgun (WGS) entry which is preliminary data.</text>
</comment>
<evidence type="ECO:0000313" key="4">
    <source>
        <dbReference type="Proteomes" id="UP001642483"/>
    </source>
</evidence>
<keyword evidence="2" id="KW-1133">Transmembrane helix</keyword>
<keyword evidence="4" id="KW-1185">Reference proteome</keyword>
<keyword evidence="2" id="KW-0812">Transmembrane</keyword>
<evidence type="ECO:0000256" key="1">
    <source>
        <dbReference type="SAM" id="MobiDB-lite"/>
    </source>
</evidence>
<protein>
    <submittedName>
        <fullName evidence="3">Uncharacterized protein</fullName>
    </submittedName>
</protein>
<name>A0ABP0F4Q9_CLALP</name>
<accession>A0ABP0F4Q9</accession>
<dbReference type="Proteomes" id="UP001642483">
    <property type="component" value="Unassembled WGS sequence"/>
</dbReference>
<evidence type="ECO:0000313" key="3">
    <source>
        <dbReference type="EMBL" id="CAK8673414.1"/>
    </source>
</evidence>
<dbReference type="EMBL" id="CAWYQH010000002">
    <property type="protein sequence ID" value="CAK8673414.1"/>
    <property type="molecule type" value="Genomic_DNA"/>
</dbReference>
<reference evidence="3 4" key="1">
    <citation type="submission" date="2024-02" db="EMBL/GenBank/DDBJ databases">
        <authorList>
            <person name="Daric V."/>
            <person name="Darras S."/>
        </authorList>
    </citation>
    <scope>NUCLEOTIDE SEQUENCE [LARGE SCALE GENOMIC DNA]</scope>
</reference>
<feature type="region of interest" description="Disordered" evidence="1">
    <location>
        <begin position="79"/>
        <end position="104"/>
    </location>
</feature>
<proteinExistence type="predicted"/>
<sequence>MRRSSKGLIQRRKLDRIMIYSTLLQAGFFTIGVPLFMLAELQGLDQDSKGKHRTHIKGERKYRHGGGFTTAEIFNKTPTKVPGFHHSRIDVEDTSVPEPRQTTI</sequence>
<organism evidence="3 4">
    <name type="scientific">Clavelina lepadiformis</name>
    <name type="common">Light-bulb sea squirt</name>
    <name type="synonym">Ascidia lepadiformis</name>
    <dbReference type="NCBI Taxonomy" id="159417"/>
    <lineage>
        <taxon>Eukaryota</taxon>
        <taxon>Metazoa</taxon>
        <taxon>Chordata</taxon>
        <taxon>Tunicata</taxon>
        <taxon>Ascidiacea</taxon>
        <taxon>Aplousobranchia</taxon>
        <taxon>Clavelinidae</taxon>
        <taxon>Clavelina</taxon>
    </lineage>
</organism>
<feature type="transmembrane region" description="Helical" evidence="2">
    <location>
        <begin position="20"/>
        <end position="39"/>
    </location>
</feature>
<keyword evidence="2" id="KW-0472">Membrane</keyword>
<evidence type="ECO:0000256" key="2">
    <source>
        <dbReference type="SAM" id="Phobius"/>
    </source>
</evidence>